<gene>
    <name evidence="1" type="ORF">NCTC10801_00016</name>
    <name evidence="2" type="ORF">NCTC10801_01192</name>
</gene>
<dbReference type="OrthoDB" id="5687929at2"/>
<evidence type="ECO:0000313" key="3">
    <source>
        <dbReference type="Proteomes" id="UP000254649"/>
    </source>
</evidence>
<organism evidence="2 3">
    <name type="scientific">[Actinobacillus] rossii</name>
    <dbReference type="NCBI Taxonomy" id="123820"/>
    <lineage>
        <taxon>Bacteria</taxon>
        <taxon>Pseudomonadati</taxon>
        <taxon>Pseudomonadota</taxon>
        <taxon>Gammaproteobacteria</taxon>
        <taxon>Pasteurellales</taxon>
        <taxon>Pasteurellaceae</taxon>
    </lineage>
</organism>
<evidence type="ECO:0008006" key="4">
    <source>
        <dbReference type="Google" id="ProtNLM"/>
    </source>
</evidence>
<dbReference type="EMBL" id="UFRQ01000002">
    <property type="protein sequence ID" value="SSX81755.1"/>
    <property type="molecule type" value="Genomic_DNA"/>
</dbReference>
<evidence type="ECO:0000313" key="1">
    <source>
        <dbReference type="EMBL" id="SSX81755.1"/>
    </source>
</evidence>
<dbReference type="EMBL" id="UFRQ01000003">
    <property type="protein sequence ID" value="SUT90311.1"/>
    <property type="molecule type" value="Genomic_DNA"/>
</dbReference>
<dbReference type="PROSITE" id="PS51257">
    <property type="entry name" value="PROKAR_LIPOPROTEIN"/>
    <property type="match status" value="1"/>
</dbReference>
<sequence length="78" mass="9314">MKPIIVSVISFFLLLGCTFSADSYFVRWWNGNIPMSDSERRAWSYCFKESELQYPDSIDPLGKEQLRYQRECMKRKGY</sequence>
<name>A0A380TRK9_9PAST</name>
<accession>A0A380TRK9</accession>
<dbReference type="AlphaFoldDB" id="A0A380TRK9"/>
<evidence type="ECO:0000313" key="2">
    <source>
        <dbReference type="EMBL" id="SUT90311.1"/>
    </source>
</evidence>
<dbReference type="Proteomes" id="UP000254649">
    <property type="component" value="Unassembled WGS sequence"/>
</dbReference>
<proteinExistence type="predicted"/>
<reference evidence="2 3" key="1">
    <citation type="submission" date="2018-06" db="EMBL/GenBank/DDBJ databases">
        <authorList>
            <consortium name="Pathogen Informatics"/>
            <person name="Doyle S."/>
        </authorList>
    </citation>
    <scope>NUCLEOTIDE SEQUENCE [LARGE SCALE GENOMIC DNA]</scope>
    <source>
        <strain evidence="2 3">NCTC10801</strain>
    </source>
</reference>
<protein>
    <recommendedName>
        <fullName evidence="4">Lipoprotein</fullName>
    </recommendedName>
</protein>
<keyword evidence="3" id="KW-1185">Reference proteome</keyword>